<feature type="compositionally biased region" description="Polar residues" evidence="1">
    <location>
        <begin position="25"/>
        <end position="36"/>
    </location>
</feature>
<sequence>MEAKEGKERSLKQRQCRWHDITTAGAGQSVGSRGTA</sequence>
<proteinExistence type="predicted"/>
<dbReference type="Bgee" id="ENSECAG00000040999">
    <property type="expression patterns" value="Expressed in brainstem and 14 other cell types or tissues"/>
</dbReference>
<protein>
    <submittedName>
        <fullName evidence="2">Protocadherin beta 2</fullName>
    </submittedName>
</protein>
<dbReference type="GeneTree" id="ENSGT00940000163333"/>
<dbReference type="Proteomes" id="UP000002281">
    <property type="component" value="Chromosome 14"/>
</dbReference>
<reference evidence="2 3" key="1">
    <citation type="journal article" date="2009" name="Science">
        <title>Genome sequence, comparative analysis, and population genetics of the domestic horse.</title>
        <authorList>
            <consortium name="Broad Institute Genome Sequencing Platform"/>
            <consortium name="Broad Institute Whole Genome Assembly Team"/>
            <person name="Wade C.M."/>
            <person name="Giulotto E."/>
            <person name="Sigurdsson S."/>
            <person name="Zoli M."/>
            <person name="Gnerre S."/>
            <person name="Imsland F."/>
            <person name="Lear T.L."/>
            <person name="Adelson D.L."/>
            <person name="Bailey E."/>
            <person name="Bellone R.R."/>
            <person name="Bloecker H."/>
            <person name="Distl O."/>
            <person name="Edgar R.C."/>
            <person name="Garber M."/>
            <person name="Leeb T."/>
            <person name="Mauceli E."/>
            <person name="MacLeod J.N."/>
            <person name="Penedo M.C.T."/>
            <person name="Raison J.M."/>
            <person name="Sharpe T."/>
            <person name="Vogel J."/>
            <person name="Andersson L."/>
            <person name="Antczak D.F."/>
            <person name="Biagi T."/>
            <person name="Binns M.M."/>
            <person name="Chowdhary B.P."/>
            <person name="Coleman S.J."/>
            <person name="Della Valle G."/>
            <person name="Fryc S."/>
            <person name="Guerin G."/>
            <person name="Hasegawa T."/>
            <person name="Hill E.W."/>
            <person name="Jurka J."/>
            <person name="Kiialainen A."/>
            <person name="Lindgren G."/>
            <person name="Liu J."/>
            <person name="Magnani E."/>
            <person name="Mickelson J.R."/>
            <person name="Murray J."/>
            <person name="Nergadze S.G."/>
            <person name="Onofrio R."/>
            <person name="Pedroni S."/>
            <person name="Piras M.F."/>
            <person name="Raudsepp T."/>
            <person name="Rocchi M."/>
            <person name="Roeed K.H."/>
            <person name="Ryder O.A."/>
            <person name="Searle S."/>
            <person name="Skow L."/>
            <person name="Swinburne J.E."/>
            <person name="Syvaenen A.C."/>
            <person name="Tozaki T."/>
            <person name="Valberg S.J."/>
            <person name="Vaudin M."/>
            <person name="White J.R."/>
            <person name="Zody M.C."/>
            <person name="Lander E.S."/>
            <person name="Lindblad-Toh K."/>
        </authorList>
    </citation>
    <scope>NUCLEOTIDE SEQUENCE [LARGE SCALE GENOMIC DNA]</scope>
    <source>
        <strain evidence="2 3">Thoroughbred</strain>
    </source>
</reference>
<dbReference type="PaxDb" id="9796-ENSECAP00000054037"/>
<reference evidence="2" key="3">
    <citation type="submission" date="2025-09" db="UniProtKB">
        <authorList>
            <consortium name="Ensembl"/>
        </authorList>
    </citation>
    <scope>IDENTIFICATION</scope>
    <source>
        <strain evidence="2">Thoroughbred</strain>
    </source>
</reference>
<reference evidence="2" key="2">
    <citation type="submission" date="2025-08" db="UniProtKB">
        <authorList>
            <consortium name="Ensembl"/>
        </authorList>
    </citation>
    <scope>IDENTIFICATION</scope>
    <source>
        <strain evidence="2">Thoroughbred</strain>
    </source>
</reference>
<dbReference type="InParanoid" id="A0A5F5Q256"/>
<dbReference type="AlphaFoldDB" id="A0A5F5Q256"/>
<feature type="compositionally biased region" description="Basic and acidic residues" evidence="1">
    <location>
        <begin position="1"/>
        <end position="11"/>
    </location>
</feature>
<feature type="region of interest" description="Disordered" evidence="1">
    <location>
        <begin position="1"/>
        <end position="36"/>
    </location>
</feature>
<keyword evidence="3" id="KW-1185">Reference proteome</keyword>
<evidence type="ECO:0000313" key="2">
    <source>
        <dbReference type="Ensembl" id="ENSECAP00000054037.1"/>
    </source>
</evidence>
<evidence type="ECO:0000256" key="1">
    <source>
        <dbReference type="SAM" id="MobiDB-lite"/>
    </source>
</evidence>
<dbReference type="Ensembl" id="ENSECAT00000076431.2">
    <property type="protein sequence ID" value="ENSECAP00000054037.1"/>
    <property type="gene ID" value="ENSECAG00000043461.2"/>
</dbReference>
<accession>A0A5F5Q256</accession>
<gene>
    <name evidence="2" type="primary">PCDHB2</name>
</gene>
<name>A0A5F5Q256_HORSE</name>
<organism evidence="2 3">
    <name type="scientific">Equus caballus</name>
    <name type="common">Horse</name>
    <dbReference type="NCBI Taxonomy" id="9796"/>
    <lineage>
        <taxon>Eukaryota</taxon>
        <taxon>Metazoa</taxon>
        <taxon>Chordata</taxon>
        <taxon>Craniata</taxon>
        <taxon>Vertebrata</taxon>
        <taxon>Euteleostomi</taxon>
        <taxon>Mammalia</taxon>
        <taxon>Eutheria</taxon>
        <taxon>Laurasiatheria</taxon>
        <taxon>Perissodactyla</taxon>
        <taxon>Equidae</taxon>
        <taxon>Equus</taxon>
    </lineage>
</organism>
<evidence type="ECO:0000313" key="3">
    <source>
        <dbReference type="Proteomes" id="UP000002281"/>
    </source>
</evidence>